<comment type="similarity">
    <text evidence="1">Belongs to the DprA/Smf family.</text>
</comment>
<evidence type="ECO:0000256" key="1">
    <source>
        <dbReference type="ARBA" id="ARBA00006525"/>
    </source>
</evidence>
<dbReference type="RefSeq" id="WP_132938959.1">
    <property type="nucleotide sequence ID" value="NZ_CP119676.1"/>
</dbReference>
<keyword evidence="5" id="KW-1185">Reference proteome</keyword>
<accession>A0A4R3JBR4</accession>
<organism evidence="4 5">
    <name type="scientific">Varunaivibrio sulfuroxidans</name>
    <dbReference type="NCBI Taxonomy" id="1773489"/>
    <lineage>
        <taxon>Bacteria</taxon>
        <taxon>Pseudomonadati</taxon>
        <taxon>Pseudomonadota</taxon>
        <taxon>Alphaproteobacteria</taxon>
        <taxon>Rhodospirillales</taxon>
        <taxon>Magnetovibrionaceae</taxon>
        <taxon>Varunaivibrio</taxon>
    </lineage>
</organism>
<dbReference type="Gene3D" id="3.40.50.450">
    <property type="match status" value="1"/>
</dbReference>
<dbReference type="NCBIfam" id="TIGR00732">
    <property type="entry name" value="dprA"/>
    <property type="match status" value="1"/>
</dbReference>
<name>A0A4R3JBR4_9PROT</name>
<dbReference type="AlphaFoldDB" id="A0A4R3JBR4"/>
<dbReference type="PANTHER" id="PTHR43022:SF1">
    <property type="entry name" value="PROTEIN SMF"/>
    <property type="match status" value="1"/>
</dbReference>
<dbReference type="Pfam" id="PF21102">
    <property type="entry name" value="DprA_N"/>
    <property type="match status" value="1"/>
</dbReference>
<reference evidence="4 5" key="1">
    <citation type="submission" date="2019-03" db="EMBL/GenBank/DDBJ databases">
        <title>Genomic Encyclopedia of Type Strains, Phase IV (KMG-IV): sequencing the most valuable type-strain genomes for metagenomic binning, comparative biology and taxonomic classification.</title>
        <authorList>
            <person name="Goeker M."/>
        </authorList>
    </citation>
    <scope>NUCLEOTIDE SEQUENCE [LARGE SCALE GENOMIC DNA]</scope>
    <source>
        <strain evidence="4 5">DSM 101688</strain>
    </source>
</reference>
<feature type="domain" description="DprA winged helix" evidence="3">
    <location>
        <begin position="316"/>
        <end position="368"/>
    </location>
</feature>
<evidence type="ECO:0000259" key="3">
    <source>
        <dbReference type="Pfam" id="PF17782"/>
    </source>
</evidence>
<dbReference type="InterPro" id="IPR041614">
    <property type="entry name" value="DprA_WH"/>
</dbReference>
<dbReference type="SUPFAM" id="SSF102405">
    <property type="entry name" value="MCP/YpsA-like"/>
    <property type="match status" value="1"/>
</dbReference>
<evidence type="ECO:0000313" key="5">
    <source>
        <dbReference type="Proteomes" id="UP000295304"/>
    </source>
</evidence>
<protein>
    <submittedName>
        <fullName evidence="4">DNA processing protein</fullName>
    </submittedName>
</protein>
<dbReference type="PANTHER" id="PTHR43022">
    <property type="entry name" value="PROTEIN SMF"/>
    <property type="match status" value="1"/>
</dbReference>
<dbReference type="InterPro" id="IPR036388">
    <property type="entry name" value="WH-like_DNA-bd_sf"/>
</dbReference>
<dbReference type="GO" id="GO:0009294">
    <property type="term" value="P:DNA-mediated transformation"/>
    <property type="evidence" value="ECO:0007669"/>
    <property type="project" value="InterPro"/>
</dbReference>
<dbReference type="Pfam" id="PF02481">
    <property type="entry name" value="DNA_processg_A"/>
    <property type="match status" value="1"/>
</dbReference>
<dbReference type="EMBL" id="SLZW01000005">
    <property type="protein sequence ID" value="TCS62503.1"/>
    <property type="molecule type" value="Genomic_DNA"/>
</dbReference>
<gene>
    <name evidence="4" type="ORF">EDD55_10548</name>
</gene>
<dbReference type="InterPro" id="IPR003488">
    <property type="entry name" value="DprA"/>
</dbReference>
<evidence type="ECO:0000259" key="2">
    <source>
        <dbReference type="Pfam" id="PF02481"/>
    </source>
</evidence>
<proteinExistence type="inferred from homology"/>
<comment type="caution">
    <text evidence="4">The sequence shown here is derived from an EMBL/GenBank/DDBJ whole genome shotgun (WGS) entry which is preliminary data.</text>
</comment>
<feature type="domain" description="Smf/DprA SLOG" evidence="2">
    <location>
        <begin position="82"/>
        <end position="288"/>
    </location>
</feature>
<evidence type="ECO:0000313" key="4">
    <source>
        <dbReference type="EMBL" id="TCS62503.1"/>
    </source>
</evidence>
<dbReference type="Proteomes" id="UP000295304">
    <property type="component" value="Unassembled WGS sequence"/>
</dbReference>
<dbReference type="Gene3D" id="1.10.10.10">
    <property type="entry name" value="Winged helix-like DNA-binding domain superfamily/Winged helix DNA-binding domain"/>
    <property type="match status" value="1"/>
</dbReference>
<dbReference type="InterPro" id="IPR057666">
    <property type="entry name" value="DrpA_SLOG"/>
</dbReference>
<sequence length="376" mass="40250">MKENTTRPLSAEERLEWIRLIRSDKVGPITFYKLLERYGTAAAALEALPSLAQRGGAPRFRLHPKDATAREYDALEKAGAKIVAFVEDAYPPLLRHLEDAPPLLFVKGHPHLLSKRAVAVVGARNASVAGRRLAHQFAADLGKGGLLVVSGLARGIDAAAHEGALPTGTVAVVAGGVDVVYPKENAALYDALCAQGAVISEIAIATQPQARHFPRRNRLISGLSRATLVVEASPKSGSLITAKMALEQGRDVFAVPGAPQDPRAQGANQLIRDGAILARSAEDIFEAIHDQISPALKEANHIDFTVENTKIADPVECDEARGELIESLSTTPVSVDELIRNCQFSPASVATALLELEMAGRLERHPGNRVSMLYDT</sequence>
<dbReference type="OrthoDB" id="9785707at2"/>
<dbReference type="Pfam" id="PF17782">
    <property type="entry name" value="WHD_DprA"/>
    <property type="match status" value="1"/>
</dbReference>